<organism evidence="8 9">
    <name type="scientific">Sclerotinia sclerotiorum (strain ATCC 18683 / 1980 / Ss-1)</name>
    <name type="common">White mold</name>
    <name type="synonym">Whetzelinia sclerotiorum</name>
    <dbReference type="NCBI Taxonomy" id="665079"/>
    <lineage>
        <taxon>Eukaryota</taxon>
        <taxon>Fungi</taxon>
        <taxon>Dikarya</taxon>
        <taxon>Ascomycota</taxon>
        <taxon>Pezizomycotina</taxon>
        <taxon>Leotiomycetes</taxon>
        <taxon>Helotiales</taxon>
        <taxon>Sclerotiniaceae</taxon>
        <taxon>Sclerotinia</taxon>
    </lineage>
</organism>
<dbReference type="KEGG" id="ssl:SS1G_02906"/>
<keyword evidence="3 6" id="KW-0812">Transmembrane</keyword>
<dbReference type="Proteomes" id="UP000001312">
    <property type="component" value="Unassembled WGS sequence"/>
</dbReference>
<evidence type="ECO:0000256" key="5">
    <source>
        <dbReference type="ARBA" id="ARBA00023136"/>
    </source>
</evidence>
<evidence type="ECO:0000259" key="7">
    <source>
        <dbReference type="PROSITE" id="PS50850"/>
    </source>
</evidence>
<dbReference type="InParanoid" id="A7EC68"/>
<dbReference type="PANTHER" id="PTHR43791:SF19">
    <property type="entry name" value="TRANSPORTER, PUTATIVE (AFU_ORTHOLOGUE AFUA_1G01812)-RELATED"/>
    <property type="match status" value="1"/>
</dbReference>
<evidence type="ECO:0000256" key="6">
    <source>
        <dbReference type="SAM" id="Phobius"/>
    </source>
</evidence>
<name>A7EC68_SCLS1</name>
<dbReference type="HOGENOM" id="CLU_001265_0_1_1"/>
<dbReference type="InterPro" id="IPR036259">
    <property type="entry name" value="MFS_trans_sf"/>
</dbReference>
<dbReference type="GO" id="GO:0016020">
    <property type="term" value="C:membrane"/>
    <property type="evidence" value="ECO:0000318"/>
    <property type="project" value="GO_Central"/>
</dbReference>
<feature type="transmembrane region" description="Helical" evidence="6">
    <location>
        <begin position="200"/>
        <end position="219"/>
    </location>
</feature>
<feature type="transmembrane region" description="Helical" evidence="6">
    <location>
        <begin position="231"/>
        <end position="250"/>
    </location>
</feature>
<dbReference type="InterPro" id="IPR011701">
    <property type="entry name" value="MFS"/>
</dbReference>
<feature type="transmembrane region" description="Helical" evidence="6">
    <location>
        <begin position="324"/>
        <end position="346"/>
    </location>
</feature>
<keyword evidence="4 6" id="KW-1133">Transmembrane helix</keyword>
<sequence>MWGRLGPISRCPQDSLALKPDYLFELAQIFPLFKQGGKLGRRLAVIALSFPTFYNLRFSESGQLWRCLSCNKPSCSMEMVEIVIPNLERMRVPTSVLQPRPAVFFTSIDTTHNTTSTFRIMASNNLPRTSSNADEEKEVVGFHEHAPSPDLPLDPDADLSDAEKADILCVLYLLAFLDRTNIGNAKIGGLQKDLNNMSTGMYNAVLSIFFVSYALFEPITNVMLKRFRPSIFVPIIIISWGLCMTFMGLVENWSGLMAARFFLGAAEAGLFPGISYYLSCWYKRSEFGVRIAIFFSAAAVSGSFGGLLAAAIVKMDGIGGFHGWAWIFILEGIITVLAGVASFWLVHDFPESASFLSEVERNRVIRRLRVNQQAAGHEAFSSKFIWQAFKDYKMWIAMILYAGCCMPLYAFSLFLPTIITQLGYTTTRAQLLSVPPYVAAAILTVAIGFIADRTCQRGFCNIIVSFLGIAGFSMLLGSEEPGIKYAGTFLGALGIYPCIANSISWVSNNIEGSYKRGVVLGMMIGWGNLCGIISSNIYFDKPRFIYGHSIVIAFMVLFLLGGSVLMRLLLERENNKRIRGERDVWVQGLNESEKTALGDKRPDFLYTL</sequence>
<dbReference type="Pfam" id="PF07690">
    <property type="entry name" value="MFS_1"/>
    <property type="match status" value="1"/>
</dbReference>
<feature type="transmembrane region" description="Helical" evidence="6">
    <location>
        <begin position="395"/>
        <end position="419"/>
    </location>
</feature>
<evidence type="ECO:0000256" key="1">
    <source>
        <dbReference type="ARBA" id="ARBA00004141"/>
    </source>
</evidence>
<gene>
    <name evidence="8" type="ORF">SS1G_02906</name>
</gene>
<dbReference type="FunFam" id="1.20.1250.20:FF:000068">
    <property type="entry name" value="MFS general substrate transporter"/>
    <property type="match status" value="1"/>
</dbReference>
<evidence type="ECO:0000256" key="2">
    <source>
        <dbReference type="ARBA" id="ARBA00022448"/>
    </source>
</evidence>
<dbReference type="FunFam" id="1.20.1250.20:FF:000034">
    <property type="entry name" value="MFS general substrate transporter"/>
    <property type="match status" value="1"/>
</dbReference>
<keyword evidence="5 6" id="KW-0472">Membrane</keyword>
<feature type="transmembrane region" description="Helical" evidence="6">
    <location>
        <begin position="431"/>
        <end position="451"/>
    </location>
</feature>
<feature type="domain" description="Major facilitator superfamily (MFS) profile" evidence="7">
    <location>
        <begin position="164"/>
        <end position="608"/>
    </location>
</feature>
<feature type="transmembrane region" description="Helical" evidence="6">
    <location>
        <begin position="545"/>
        <end position="570"/>
    </location>
</feature>
<feature type="transmembrane region" description="Helical" evidence="6">
    <location>
        <begin position="256"/>
        <end position="279"/>
    </location>
</feature>
<dbReference type="SUPFAM" id="SSF103473">
    <property type="entry name" value="MFS general substrate transporter"/>
    <property type="match status" value="1"/>
</dbReference>
<dbReference type="PANTHER" id="PTHR43791">
    <property type="entry name" value="PERMEASE-RELATED"/>
    <property type="match status" value="1"/>
</dbReference>
<evidence type="ECO:0000256" key="4">
    <source>
        <dbReference type="ARBA" id="ARBA00022989"/>
    </source>
</evidence>
<feature type="transmembrane region" description="Helical" evidence="6">
    <location>
        <begin position="518"/>
        <end position="539"/>
    </location>
</feature>
<accession>A7EC68</accession>
<feature type="transmembrane region" description="Helical" evidence="6">
    <location>
        <begin position="483"/>
        <end position="506"/>
    </location>
</feature>
<reference evidence="9" key="1">
    <citation type="journal article" date="2011" name="PLoS Genet.">
        <title>Genomic analysis of the necrotrophic fungal pathogens Sclerotinia sclerotiorum and Botrytis cinerea.</title>
        <authorList>
            <person name="Amselem J."/>
            <person name="Cuomo C.A."/>
            <person name="van Kan J.A."/>
            <person name="Viaud M."/>
            <person name="Benito E.P."/>
            <person name="Couloux A."/>
            <person name="Coutinho P.M."/>
            <person name="de Vries R.P."/>
            <person name="Dyer P.S."/>
            <person name="Fillinger S."/>
            <person name="Fournier E."/>
            <person name="Gout L."/>
            <person name="Hahn M."/>
            <person name="Kohn L."/>
            <person name="Lapalu N."/>
            <person name="Plummer K.M."/>
            <person name="Pradier J.M."/>
            <person name="Quevillon E."/>
            <person name="Sharon A."/>
            <person name="Simon A."/>
            <person name="ten Have A."/>
            <person name="Tudzynski B."/>
            <person name="Tudzynski P."/>
            <person name="Wincker P."/>
            <person name="Andrew M."/>
            <person name="Anthouard V."/>
            <person name="Beever R.E."/>
            <person name="Beffa R."/>
            <person name="Benoit I."/>
            <person name="Bouzid O."/>
            <person name="Brault B."/>
            <person name="Chen Z."/>
            <person name="Choquer M."/>
            <person name="Collemare J."/>
            <person name="Cotton P."/>
            <person name="Danchin E.G."/>
            <person name="Da Silva C."/>
            <person name="Gautier A."/>
            <person name="Giraud C."/>
            <person name="Giraud T."/>
            <person name="Gonzalez C."/>
            <person name="Grossetete S."/>
            <person name="Guldener U."/>
            <person name="Henrissat B."/>
            <person name="Howlett B.J."/>
            <person name="Kodira C."/>
            <person name="Kretschmer M."/>
            <person name="Lappartient A."/>
            <person name="Leroch M."/>
            <person name="Levis C."/>
            <person name="Mauceli E."/>
            <person name="Neuveglise C."/>
            <person name="Oeser B."/>
            <person name="Pearson M."/>
            <person name="Poulain J."/>
            <person name="Poussereau N."/>
            <person name="Quesneville H."/>
            <person name="Rascle C."/>
            <person name="Schumacher J."/>
            <person name="Segurens B."/>
            <person name="Sexton A."/>
            <person name="Silva E."/>
            <person name="Sirven C."/>
            <person name="Soanes D.M."/>
            <person name="Talbot N.J."/>
            <person name="Templeton M."/>
            <person name="Yandava C."/>
            <person name="Yarden O."/>
            <person name="Zeng Q."/>
            <person name="Rollins J.A."/>
            <person name="Lebrun M.H."/>
            <person name="Dickman M."/>
        </authorList>
    </citation>
    <scope>NUCLEOTIDE SEQUENCE [LARGE SCALE GENOMIC DNA]</scope>
    <source>
        <strain evidence="9">ATCC 18683 / 1980 / Ss-1</strain>
    </source>
</reference>
<dbReference type="GeneID" id="5492335"/>
<dbReference type="RefSeq" id="XP_001596684.1">
    <property type="nucleotide sequence ID" value="XM_001596634.1"/>
</dbReference>
<comment type="subcellular location">
    <subcellularLocation>
        <location evidence="1">Membrane</location>
        <topology evidence="1">Multi-pass membrane protein</topology>
    </subcellularLocation>
</comment>
<dbReference type="GO" id="GO:0022857">
    <property type="term" value="F:transmembrane transporter activity"/>
    <property type="evidence" value="ECO:0000318"/>
    <property type="project" value="GO_Central"/>
</dbReference>
<dbReference type="PROSITE" id="PS50850">
    <property type="entry name" value="MFS"/>
    <property type="match status" value="1"/>
</dbReference>
<dbReference type="Gene3D" id="1.20.1250.20">
    <property type="entry name" value="MFS general substrate transporter like domains"/>
    <property type="match status" value="2"/>
</dbReference>
<dbReference type="eggNOG" id="KOG2533">
    <property type="taxonomic scope" value="Eukaryota"/>
</dbReference>
<feature type="transmembrane region" description="Helical" evidence="6">
    <location>
        <begin position="291"/>
        <end position="312"/>
    </location>
</feature>
<dbReference type="AlphaFoldDB" id="A7EC68"/>
<feature type="transmembrane region" description="Helical" evidence="6">
    <location>
        <begin position="458"/>
        <end position="477"/>
    </location>
</feature>
<proteinExistence type="predicted"/>
<keyword evidence="9" id="KW-1185">Reference proteome</keyword>
<protein>
    <recommendedName>
        <fullName evidence="7">Major facilitator superfamily (MFS) profile domain-containing protein</fullName>
    </recommendedName>
</protein>
<dbReference type="InterPro" id="IPR020846">
    <property type="entry name" value="MFS_dom"/>
</dbReference>
<keyword evidence="2" id="KW-0813">Transport</keyword>
<dbReference type="EMBL" id="CH476623">
    <property type="protein sequence ID" value="EDO00047.1"/>
    <property type="molecule type" value="Genomic_DNA"/>
</dbReference>
<dbReference type="OMA" id="CCMPLYA"/>
<evidence type="ECO:0000313" key="9">
    <source>
        <dbReference type="Proteomes" id="UP000001312"/>
    </source>
</evidence>
<evidence type="ECO:0000313" key="8">
    <source>
        <dbReference type="EMBL" id="EDO00047.1"/>
    </source>
</evidence>
<evidence type="ECO:0000256" key="3">
    <source>
        <dbReference type="ARBA" id="ARBA00022692"/>
    </source>
</evidence>